<feature type="region of interest" description="Disordered" evidence="1">
    <location>
        <begin position="471"/>
        <end position="494"/>
    </location>
</feature>
<sequence length="847" mass="89190">MFPTTRLSSNFAVKNRVEAFQRWMRLVAEDEEATMQQQKQQPSSAENISGQPISSSASAQKRAAAVAGGRDMALVARQVFTELRADTTFQWLQQYLGQQPQPSSTDEKTNYRSATGAGSCSGGGGSTGCNGWVPLSSAFSLLSSAAPHLAGSAVQSVITTLSYLADEIITLMSAATTVGLGGGGAHSGSYYSPAVSPPSSFYSPNGRMVLLGGSNITEVAPQKQGGHVVLAHLGVVLLSWIASRSCSLVDVIVAHGELLQGVLRISSVDKTPHNRMTITQSSGMPPLEPISTSDDDSDVSQWVADRWLLEWASERLTVFPSHDAIGGGPYHHINAPHIGGGGGSSVMMMSMFPHQLNNMTPPPTQTSSPQRSARGSLFEVAGVGAASSSIVVDITPIRPAVRFPHSQINANDLLTPGGCVEDGATPFSGDDDQVLLMQLSTTAGGEKRLPGESAFPHQPFAVVEQSTFFTPSSVGGGASPPGNLHPHHQYDHGTIGVTHPPHLISNEQAASSSSPRVVDDDDVVRLLHLQRARQLLSMLLPHCPAPLLDHMVEECLEEVEEGHDDVDGGGANYNGKSTSLWSDAAEQTMALVHFVAHRWDVGVGAAFSGSYVSNVAVTHFDATKWLVGSGMSDTRSAGNNSSMVRNTSTLSQHGAPVGAPVAAGSSPVIVPASGALLGQPPLVPPPFVSLPPTMREEEGERLHALGSPTTAPQRSPRRQLDSGSHYFDGGTAATTTTARHRLDHPAKRYQMLDEDPAAGVESLDSATHHQLPIMPGEPPHANLTPTQPASKTNLRRRMSQQKKANASAAGGGGAEDKHHTFNNERDIAVDTAEENPRCGGGACCSVM</sequence>
<gene>
    <name evidence="2" type="ORF">BSAL_49345</name>
</gene>
<protein>
    <submittedName>
        <fullName evidence="2">Uncharacterized protein</fullName>
    </submittedName>
</protein>
<dbReference type="Proteomes" id="UP000051952">
    <property type="component" value="Unassembled WGS sequence"/>
</dbReference>
<evidence type="ECO:0000313" key="2">
    <source>
        <dbReference type="EMBL" id="CUE58936.1"/>
    </source>
</evidence>
<proteinExistence type="predicted"/>
<reference evidence="3" key="1">
    <citation type="submission" date="2015-09" db="EMBL/GenBank/DDBJ databases">
        <authorList>
            <consortium name="Pathogen Informatics"/>
        </authorList>
    </citation>
    <scope>NUCLEOTIDE SEQUENCE [LARGE SCALE GENOMIC DNA]</scope>
    <source>
        <strain evidence="3">Lake Konstanz</strain>
    </source>
</reference>
<dbReference type="VEuPathDB" id="TriTrypDB:BSAL_49345"/>
<feature type="region of interest" description="Disordered" evidence="1">
    <location>
        <begin position="97"/>
        <end position="124"/>
    </location>
</feature>
<feature type="region of interest" description="Disordered" evidence="1">
    <location>
        <begin position="687"/>
        <end position="742"/>
    </location>
</feature>
<feature type="compositionally biased region" description="Polar residues" evidence="1">
    <location>
        <begin position="34"/>
        <end position="53"/>
    </location>
</feature>
<feature type="compositionally biased region" description="Polar residues" evidence="1">
    <location>
        <begin position="783"/>
        <end position="792"/>
    </location>
</feature>
<dbReference type="AlphaFoldDB" id="A0A0S4IMS6"/>
<evidence type="ECO:0000313" key="3">
    <source>
        <dbReference type="Proteomes" id="UP000051952"/>
    </source>
</evidence>
<accession>A0A0S4IMS6</accession>
<name>A0A0S4IMS6_BODSA</name>
<feature type="region of interest" description="Disordered" evidence="1">
    <location>
        <begin position="31"/>
        <end position="62"/>
    </location>
</feature>
<evidence type="ECO:0000256" key="1">
    <source>
        <dbReference type="SAM" id="MobiDB-lite"/>
    </source>
</evidence>
<keyword evidence="3" id="KW-1185">Reference proteome</keyword>
<feature type="compositionally biased region" description="Basic and acidic residues" evidence="1">
    <location>
        <begin position="694"/>
        <end position="703"/>
    </location>
</feature>
<feature type="region of interest" description="Disordered" evidence="1">
    <location>
        <begin position="769"/>
        <end position="821"/>
    </location>
</feature>
<feature type="region of interest" description="Disordered" evidence="1">
    <location>
        <begin position="277"/>
        <end position="296"/>
    </location>
</feature>
<organism evidence="2 3">
    <name type="scientific">Bodo saltans</name>
    <name type="common">Flagellated protozoan</name>
    <dbReference type="NCBI Taxonomy" id="75058"/>
    <lineage>
        <taxon>Eukaryota</taxon>
        <taxon>Discoba</taxon>
        <taxon>Euglenozoa</taxon>
        <taxon>Kinetoplastea</taxon>
        <taxon>Metakinetoplastina</taxon>
        <taxon>Eubodonida</taxon>
        <taxon>Bodonidae</taxon>
        <taxon>Bodo</taxon>
    </lineage>
</organism>
<dbReference type="EMBL" id="CYKH01000012">
    <property type="protein sequence ID" value="CUE58936.1"/>
    <property type="molecule type" value="Genomic_DNA"/>
</dbReference>